<dbReference type="PRINTS" id="PR00368">
    <property type="entry name" value="FADPNR"/>
</dbReference>
<keyword evidence="3" id="KW-0560">Oxidoreductase</keyword>
<keyword evidence="2" id="KW-0285">Flavoprotein</keyword>
<dbReference type="EMBL" id="JAAATX020000002">
    <property type="protein sequence ID" value="MBU9697014.1"/>
    <property type="molecule type" value="Genomic_DNA"/>
</dbReference>
<dbReference type="RefSeq" id="WP_161761069.1">
    <property type="nucleotide sequence ID" value="NZ_JAAATX020000002.1"/>
</dbReference>
<protein>
    <recommendedName>
        <fullName evidence="1">Thioredoxin reductase</fullName>
    </recommendedName>
</protein>
<organism evidence="5 6">
    <name type="scientific">Paragemmobacter amnigenus</name>
    <dbReference type="NCBI Taxonomy" id="2852097"/>
    <lineage>
        <taxon>Bacteria</taxon>
        <taxon>Pseudomonadati</taxon>
        <taxon>Pseudomonadota</taxon>
        <taxon>Alphaproteobacteria</taxon>
        <taxon>Rhodobacterales</taxon>
        <taxon>Paracoccaceae</taxon>
        <taxon>Paragemmobacter</taxon>
    </lineage>
</organism>
<dbReference type="Proteomes" id="UP000731907">
    <property type="component" value="Unassembled WGS sequence"/>
</dbReference>
<evidence type="ECO:0000313" key="5">
    <source>
        <dbReference type="EMBL" id="MBU9697014.1"/>
    </source>
</evidence>
<dbReference type="InterPro" id="IPR023753">
    <property type="entry name" value="FAD/NAD-binding_dom"/>
</dbReference>
<comment type="caution">
    <text evidence="5">The sequence shown here is derived from an EMBL/GenBank/DDBJ whole genome shotgun (WGS) entry which is preliminary data.</text>
</comment>
<evidence type="ECO:0000256" key="3">
    <source>
        <dbReference type="ARBA" id="ARBA00023002"/>
    </source>
</evidence>
<gene>
    <name evidence="5" type="ORF">GU927_004040</name>
</gene>
<feature type="domain" description="FAD/NAD(P)-binding" evidence="4">
    <location>
        <begin position="4"/>
        <end position="281"/>
    </location>
</feature>
<keyword evidence="6" id="KW-1185">Reference proteome</keyword>
<proteinExistence type="predicted"/>
<evidence type="ECO:0000259" key="4">
    <source>
        <dbReference type="Pfam" id="PF07992"/>
    </source>
</evidence>
<sequence>MRTDVAIVGAGPAGLTAAIFLARFGRSVCVLEDGESRARLIPRSHNHPAFPDGIRGEALLARMREQLARYAPGTVSARVRGMARGEDGFVLDAGEERLEARFVLLATGVTDRLPPLADAAGHVRAGLIRQCPICDGYEVRGQRVAVIGDLPCTAGEALFLRPFAGSVTVVTLGGPLQVAPEDIVRLRRADIGIEERAVARMVAQDGLVLRMADGTTTGFDCAYAALGVVPRLDCLGKLAPQRDGEGRILTDRRQETDVDGLFAAGDVVTGLNQIAVAMAQAEVAAVAIHNRLRTAEGMTLTNSDMPARRAAGFARAGLARGKRVV</sequence>
<accession>A0ABS6IZR8</accession>
<evidence type="ECO:0000256" key="1">
    <source>
        <dbReference type="ARBA" id="ARBA00018719"/>
    </source>
</evidence>
<dbReference type="InterPro" id="IPR050097">
    <property type="entry name" value="Ferredoxin-NADP_redctase_2"/>
</dbReference>
<dbReference type="Pfam" id="PF07992">
    <property type="entry name" value="Pyr_redox_2"/>
    <property type="match status" value="1"/>
</dbReference>
<dbReference type="InterPro" id="IPR036188">
    <property type="entry name" value="FAD/NAD-bd_sf"/>
</dbReference>
<dbReference type="PRINTS" id="PR00469">
    <property type="entry name" value="PNDRDTASEII"/>
</dbReference>
<name>A0ABS6IZR8_9RHOB</name>
<dbReference type="PANTHER" id="PTHR48105">
    <property type="entry name" value="THIOREDOXIN REDUCTASE 1-RELATED-RELATED"/>
    <property type="match status" value="1"/>
</dbReference>
<dbReference type="SUPFAM" id="SSF51905">
    <property type="entry name" value="FAD/NAD(P)-binding domain"/>
    <property type="match status" value="2"/>
</dbReference>
<evidence type="ECO:0000313" key="6">
    <source>
        <dbReference type="Proteomes" id="UP000731907"/>
    </source>
</evidence>
<dbReference type="Gene3D" id="3.50.50.60">
    <property type="entry name" value="FAD/NAD(P)-binding domain"/>
    <property type="match status" value="2"/>
</dbReference>
<evidence type="ECO:0000256" key="2">
    <source>
        <dbReference type="ARBA" id="ARBA00022630"/>
    </source>
</evidence>
<reference evidence="5 6" key="1">
    <citation type="submission" date="2021-06" db="EMBL/GenBank/DDBJ databases">
        <title>Rhodobacteraceae bacterium strain HSP-20.</title>
        <authorList>
            <person name="Chen W.-M."/>
        </authorList>
    </citation>
    <scope>NUCLEOTIDE SEQUENCE [LARGE SCALE GENOMIC DNA]</scope>
    <source>
        <strain evidence="5 6">HSP-20</strain>
    </source>
</reference>